<name>A0ABD3TWQ8_9LAMI</name>
<dbReference type="EMBL" id="JBJXBP010000003">
    <property type="protein sequence ID" value="KAL3840667.1"/>
    <property type="molecule type" value="Genomic_DNA"/>
</dbReference>
<evidence type="ECO:0000256" key="6">
    <source>
        <dbReference type="SAM" id="Phobius"/>
    </source>
</evidence>
<evidence type="ECO:0000313" key="9">
    <source>
        <dbReference type="Proteomes" id="UP001634393"/>
    </source>
</evidence>
<dbReference type="InterPro" id="IPR000612">
    <property type="entry name" value="PMP3"/>
</dbReference>
<evidence type="ECO:0000313" key="8">
    <source>
        <dbReference type="EMBL" id="KAL3840667.1"/>
    </source>
</evidence>
<evidence type="ECO:0000256" key="4">
    <source>
        <dbReference type="ARBA" id="ARBA00022989"/>
    </source>
</evidence>
<dbReference type="GO" id="GO:0016020">
    <property type="term" value="C:membrane"/>
    <property type="evidence" value="ECO:0007669"/>
    <property type="project" value="UniProtKB-SubCell"/>
</dbReference>
<keyword evidence="4 6" id="KW-1133">Transmembrane helix</keyword>
<accession>A0ABD3TWQ8</accession>
<protein>
    <submittedName>
        <fullName evidence="8">Uncharacterized protein</fullName>
    </submittedName>
</protein>
<feature type="chain" id="PRO_5044763136" evidence="7">
    <location>
        <begin position="24"/>
        <end position="72"/>
    </location>
</feature>
<feature type="signal peptide" evidence="7">
    <location>
        <begin position="1"/>
        <end position="23"/>
    </location>
</feature>
<proteinExistence type="inferred from homology"/>
<sequence>MASRCEFLCEIVLAILLPPLGVCLSHGCCTVEFLICLVLTLLGYIPGIIYAIYAIVFMDRDRLRGGEYNQLA</sequence>
<keyword evidence="3 6" id="KW-0812">Transmembrane</keyword>
<evidence type="ECO:0000256" key="7">
    <source>
        <dbReference type="SAM" id="SignalP"/>
    </source>
</evidence>
<evidence type="ECO:0000256" key="3">
    <source>
        <dbReference type="ARBA" id="ARBA00022692"/>
    </source>
</evidence>
<dbReference type="Proteomes" id="UP001634393">
    <property type="component" value="Unassembled WGS sequence"/>
</dbReference>
<organism evidence="8 9">
    <name type="scientific">Penstemon smallii</name>
    <dbReference type="NCBI Taxonomy" id="265156"/>
    <lineage>
        <taxon>Eukaryota</taxon>
        <taxon>Viridiplantae</taxon>
        <taxon>Streptophyta</taxon>
        <taxon>Embryophyta</taxon>
        <taxon>Tracheophyta</taxon>
        <taxon>Spermatophyta</taxon>
        <taxon>Magnoliopsida</taxon>
        <taxon>eudicotyledons</taxon>
        <taxon>Gunneridae</taxon>
        <taxon>Pentapetalae</taxon>
        <taxon>asterids</taxon>
        <taxon>lamiids</taxon>
        <taxon>Lamiales</taxon>
        <taxon>Plantaginaceae</taxon>
        <taxon>Cheloneae</taxon>
        <taxon>Penstemon</taxon>
    </lineage>
</organism>
<keyword evidence="5 6" id="KW-0472">Membrane</keyword>
<keyword evidence="9" id="KW-1185">Reference proteome</keyword>
<dbReference type="Pfam" id="PF01679">
    <property type="entry name" value="Pmp3"/>
    <property type="match status" value="1"/>
</dbReference>
<comment type="caution">
    <text evidence="8">The sequence shown here is derived from an EMBL/GenBank/DDBJ whole genome shotgun (WGS) entry which is preliminary data.</text>
</comment>
<comment type="subcellular location">
    <subcellularLocation>
        <location evidence="1">Membrane</location>
    </subcellularLocation>
</comment>
<evidence type="ECO:0000256" key="2">
    <source>
        <dbReference type="ARBA" id="ARBA00009530"/>
    </source>
</evidence>
<dbReference type="PANTHER" id="PTHR21659:SF119">
    <property type="entry name" value="HYDROPHOBIC PROTEIN OSR8"/>
    <property type="match status" value="1"/>
</dbReference>
<reference evidence="8 9" key="1">
    <citation type="submission" date="2024-12" db="EMBL/GenBank/DDBJ databases">
        <title>The unique morphological basis and parallel evolutionary history of personate flowers in Penstemon.</title>
        <authorList>
            <person name="Depatie T.H."/>
            <person name="Wessinger C.A."/>
        </authorList>
    </citation>
    <scope>NUCLEOTIDE SEQUENCE [LARGE SCALE GENOMIC DNA]</scope>
    <source>
        <strain evidence="8">WTNN_2</strain>
        <tissue evidence="8">Leaf</tissue>
    </source>
</reference>
<feature type="transmembrane region" description="Helical" evidence="6">
    <location>
        <begin position="35"/>
        <end position="56"/>
    </location>
</feature>
<dbReference type="PROSITE" id="PS01309">
    <property type="entry name" value="UPF0057"/>
    <property type="match status" value="1"/>
</dbReference>
<dbReference type="PANTHER" id="PTHR21659">
    <property type="entry name" value="HYDROPHOBIC PROTEIN RCI2 LOW TEMPERATURE AND SALT RESPONSIVE PROTEIN LTI6 -RELATED"/>
    <property type="match status" value="1"/>
</dbReference>
<dbReference type="AlphaFoldDB" id="A0ABD3TWQ8"/>
<evidence type="ECO:0000256" key="5">
    <source>
        <dbReference type="ARBA" id="ARBA00023136"/>
    </source>
</evidence>
<keyword evidence="7" id="KW-0732">Signal</keyword>
<gene>
    <name evidence="8" type="ORF">ACJIZ3_025258</name>
</gene>
<evidence type="ECO:0000256" key="1">
    <source>
        <dbReference type="ARBA" id="ARBA00004370"/>
    </source>
</evidence>
<comment type="similarity">
    <text evidence="2">Belongs to the UPF0057 (PMP3) family.</text>
</comment>